<dbReference type="RefSeq" id="WP_247414237.1">
    <property type="nucleotide sequence ID" value="NZ_JALLGW010000001.1"/>
</dbReference>
<gene>
    <name evidence="10" type="ORF">ACFPYI_08340</name>
</gene>
<dbReference type="PROSITE" id="PS50928">
    <property type="entry name" value="ABC_TM1"/>
    <property type="match status" value="1"/>
</dbReference>
<comment type="caution">
    <text evidence="10">The sequence shown here is derived from an EMBL/GenBank/DDBJ whole genome shotgun (WGS) entry which is preliminary data.</text>
</comment>
<dbReference type="SUPFAM" id="SSF161098">
    <property type="entry name" value="MetI-like"/>
    <property type="match status" value="1"/>
</dbReference>
<feature type="domain" description="ABC transmembrane type-1" evidence="9">
    <location>
        <begin position="106"/>
        <end position="317"/>
    </location>
</feature>
<dbReference type="InterPro" id="IPR035906">
    <property type="entry name" value="MetI-like_sf"/>
</dbReference>
<feature type="transmembrane region" description="Helical" evidence="7">
    <location>
        <begin position="49"/>
        <end position="70"/>
    </location>
</feature>
<keyword evidence="3" id="KW-1003">Cell membrane</keyword>
<feature type="transmembrane region" description="Helical" evidence="7">
    <location>
        <begin position="105"/>
        <end position="131"/>
    </location>
</feature>
<feature type="transmembrane region" description="Helical" evidence="7">
    <location>
        <begin position="143"/>
        <end position="163"/>
    </location>
</feature>
<dbReference type="AlphaFoldDB" id="A0ABD5RM19"/>
<dbReference type="GO" id="GO:0005886">
    <property type="term" value="C:plasma membrane"/>
    <property type="evidence" value="ECO:0007669"/>
    <property type="project" value="UniProtKB-SubCell"/>
</dbReference>
<evidence type="ECO:0000256" key="5">
    <source>
        <dbReference type="ARBA" id="ARBA00022989"/>
    </source>
</evidence>
<evidence type="ECO:0000256" key="4">
    <source>
        <dbReference type="ARBA" id="ARBA00022692"/>
    </source>
</evidence>
<feature type="transmembrane region" description="Helical" evidence="7">
    <location>
        <begin position="191"/>
        <end position="214"/>
    </location>
</feature>
<reference evidence="10 11" key="1">
    <citation type="journal article" date="2019" name="Int. J. Syst. Evol. Microbiol.">
        <title>The Global Catalogue of Microorganisms (GCM) 10K type strain sequencing project: providing services to taxonomists for standard genome sequencing and annotation.</title>
        <authorList>
            <consortium name="The Broad Institute Genomics Platform"/>
            <consortium name="The Broad Institute Genome Sequencing Center for Infectious Disease"/>
            <person name="Wu L."/>
            <person name="Ma J."/>
        </authorList>
    </citation>
    <scope>NUCLEOTIDE SEQUENCE [LARGE SCALE GENOMIC DNA]</scope>
    <source>
        <strain evidence="10 11">CGMCC 1.12543</strain>
    </source>
</reference>
<feature type="region of interest" description="Disordered" evidence="8">
    <location>
        <begin position="1"/>
        <end position="28"/>
    </location>
</feature>
<dbReference type="Proteomes" id="UP001596099">
    <property type="component" value="Unassembled WGS sequence"/>
</dbReference>
<dbReference type="CDD" id="cd06261">
    <property type="entry name" value="TM_PBP2"/>
    <property type="match status" value="1"/>
</dbReference>
<evidence type="ECO:0000256" key="2">
    <source>
        <dbReference type="ARBA" id="ARBA00022448"/>
    </source>
</evidence>
<accession>A0ABD5RM19</accession>
<comment type="similarity">
    <text evidence="7">Belongs to the binding-protein-dependent transport system permease family.</text>
</comment>
<protein>
    <submittedName>
        <fullName evidence="10">Carbohydrate ABC transporter permease</fullName>
    </submittedName>
</protein>
<keyword evidence="11" id="KW-1185">Reference proteome</keyword>
<dbReference type="Pfam" id="PF00528">
    <property type="entry name" value="BPD_transp_1"/>
    <property type="match status" value="1"/>
</dbReference>
<keyword evidence="4 7" id="KW-0812">Transmembrane</keyword>
<evidence type="ECO:0000256" key="3">
    <source>
        <dbReference type="ARBA" id="ARBA00022475"/>
    </source>
</evidence>
<evidence type="ECO:0000256" key="6">
    <source>
        <dbReference type="ARBA" id="ARBA00023136"/>
    </source>
</evidence>
<feature type="transmembrane region" description="Helical" evidence="7">
    <location>
        <begin position="298"/>
        <end position="322"/>
    </location>
</feature>
<feature type="compositionally biased region" description="Basic and acidic residues" evidence="8">
    <location>
        <begin position="1"/>
        <end position="11"/>
    </location>
</feature>
<evidence type="ECO:0000256" key="7">
    <source>
        <dbReference type="RuleBase" id="RU363032"/>
    </source>
</evidence>
<dbReference type="Gene3D" id="1.10.3720.10">
    <property type="entry name" value="MetI-like"/>
    <property type="match status" value="1"/>
</dbReference>
<organism evidence="10 11">
    <name type="scientific">Halomarina salina</name>
    <dbReference type="NCBI Taxonomy" id="1872699"/>
    <lineage>
        <taxon>Archaea</taxon>
        <taxon>Methanobacteriati</taxon>
        <taxon>Methanobacteriota</taxon>
        <taxon>Stenosarchaea group</taxon>
        <taxon>Halobacteria</taxon>
        <taxon>Halobacteriales</taxon>
        <taxon>Natronomonadaceae</taxon>
        <taxon>Halomarina</taxon>
    </lineage>
</organism>
<keyword evidence="6 7" id="KW-0472">Membrane</keyword>
<evidence type="ECO:0000313" key="10">
    <source>
        <dbReference type="EMBL" id="MFC5971334.1"/>
    </source>
</evidence>
<dbReference type="InterPro" id="IPR000515">
    <property type="entry name" value="MetI-like"/>
</dbReference>
<sequence length="329" mass="36293">MTDSPGDRPVRTDGGSVTDEGGTGRGPLSRLSAGLDGRFGSDFLESAPFWLPPFLLMALFVYGAIIWNLMISLTDYSGLGGSPDYSNLDFEMYSRALSDPGFREAALNTVILLVAFTAATLLVGLVLAILVDRGIRFENTFRTLYLLPMSLSFVVTAQFWLWMYNYNNGMVNGFLGTFGLGPFNYIGNQDIVLWAVIFALVWQFSGYAMVVYLAGLRAIPTEHYEAAQVDGASTIKMYWRVIIPQLKGATISAAVVLMVFALKAFDFLYSLVSGYRPPNGADILATKMVREAYANLNWSYGAAIAIFLFAMALAVIGPYLYYEYRRGHL</sequence>
<evidence type="ECO:0000313" key="11">
    <source>
        <dbReference type="Proteomes" id="UP001596099"/>
    </source>
</evidence>
<evidence type="ECO:0000256" key="8">
    <source>
        <dbReference type="SAM" id="MobiDB-lite"/>
    </source>
</evidence>
<dbReference type="EMBL" id="JBHSQH010000001">
    <property type="protein sequence ID" value="MFC5971334.1"/>
    <property type="molecule type" value="Genomic_DNA"/>
</dbReference>
<proteinExistence type="inferred from homology"/>
<keyword evidence="2 7" id="KW-0813">Transport</keyword>
<name>A0ABD5RM19_9EURY</name>
<feature type="transmembrane region" description="Helical" evidence="7">
    <location>
        <begin position="246"/>
        <end position="265"/>
    </location>
</feature>
<dbReference type="InterPro" id="IPR051393">
    <property type="entry name" value="ABC_transporter_permease"/>
</dbReference>
<comment type="subcellular location">
    <subcellularLocation>
        <location evidence="1 7">Cell membrane</location>
        <topology evidence="1 7">Multi-pass membrane protein</topology>
    </subcellularLocation>
</comment>
<evidence type="ECO:0000259" key="9">
    <source>
        <dbReference type="PROSITE" id="PS50928"/>
    </source>
</evidence>
<keyword evidence="5 7" id="KW-1133">Transmembrane helix</keyword>
<dbReference type="PANTHER" id="PTHR30193:SF42">
    <property type="entry name" value="ABC TRANSPORTER PERMEASE PROTEIN"/>
    <property type="match status" value="1"/>
</dbReference>
<dbReference type="PANTHER" id="PTHR30193">
    <property type="entry name" value="ABC TRANSPORTER PERMEASE PROTEIN"/>
    <property type="match status" value="1"/>
</dbReference>
<evidence type="ECO:0000256" key="1">
    <source>
        <dbReference type="ARBA" id="ARBA00004651"/>
    </source>
</evidence>